<protein>
    <recommendedName>
        <fullName evidence="4">DUF1634 domain-containing protein</fullName>
    </recommendedName>
</protein>
<reference evidence="2 3" key="1">
    <citation type="journal article" date="2011" name="Stand. Genomic Sci.">
        <title>High quality draft genome sequence of Segniliparus rugosus CDC 945(T)= (ATCC BAA-974(T)).</title>
        <authorList>
            <person name="Earl A.M."/>
            <person name="Desjardins C.A."/>
            <person name="Fitzgerald M.G."/>
            <person name="Arachchi H.M."/>
            <person name="Zeng Q."/>
            <person name="Mehta T."/>
            <person name="Griggs A."/>
            <person name="Birren B.W."/>
            <person name="Toney N.C."/>
            <person name="Carr J."/>
            <person name="Posey J."/>
            <person name="Butler W.R."/>
        </authorList>
    </citation>
    <scope>NUCLEOTIDE SEQUENCE [LARGE SCALE GENOMIC DNA]</scope>
    <source>
        <strain evidence="3">ATCC BAA-974 / DSM 45345 / CCUG 50838 / CIP 108380 / JCM 13579 / CDC 945</strain>
    </source>
</reference>
<dbReference type="HOGENOM" id="CLU_2059795_0_0_11"/>
<dbReference type="Proteomes" id="UP000004816">
    <property type="component" value="Unassembled WGS sequence"/>
</dbReference>
<dbReference type="EMBL" id="ACZI02000003">
    <property type="protein sequence ID" value="EFV14784.1"/>
    <property type="molecule type" value="Genomic_DNA"/>
</dbReference>
<keyword evidence="1" id="KW-0472">Membrane</keyword>
<organism evidence="2 3">
    <name type="scientific">Segniliparus rugosus (strain ATCC BAA-974 / DSM 45345 / CCUG 50838 / CIP 108380 / JCM 13579 / CDC 945)</name>
    <dbReference type="NCBI Taxonomy" id="679197"/>
    <lineage>
        <taxon>Bacteria</taxon>
        <taxon>Bacillati</taxon>
        <taxon>Actinomycetota</taxon>
        <taxon>Actinomycetes</taxon>
        <taxon>Mycobacteriales</taxon>
        <taxon>Segniliparaceae</taxon>
        <taxon>Segniliparus</taxon>
    </lineage>
</organism>
<keyword evidence="3" id="KW-1185">Reference proteome</keyword>
<dbReference type="AlphaFoldDB" id="E5XLL1"/>
<evidence type="ECO:0000256" key="1">
    <source>
        <dbReference type="SAM" id="Phobius"/>
    </source>
</evidence>
<sequence>MTVPTPQSRAPRARGFELLSWASLASAAFAVVVSVLLFLRFSFLPLGAFGKSSDIDYDGVVAIRAALSALGLLPLVPAPLFLAIGLRGEPNAARLAVGLLLSSLAGLAAAGQVLHALIA</sequence>
<keyword evidence="1" id="KW-0812">Transmembrane</keyword>
<gene>
    <name evidence="2" type="ORF">HMPREF9336_00380</name>
</gene>
<feature type="transmembrane region" description="Helical" evidence="1">
    <location>
        <begin position="18"/>
        <end position="41"/>
    </location>
</feature>
<evidence type="ECO:0000313" key="2">
    <source>
        <dbReference type="EMBL" id="EFV14784.1"/>
    </source>
</evidence>
<feature type="transmembrane region" description="Helical" evidence="1">
    <location>
        <begin position="95"/>
        <end position="118"/>
    </location>
</feature>
<evidence type="ECO:0000313" key="3">
    <source>
        <dbReference type="Proteomes" id="UP000004816"/>
    </source>
</evidence>
<dbReference type="RefSeq" id="WP_007467301.1">
    <property type="nucleotide sequence ID" value="NZ_KI391954.1"/>
</dbReference>
<accession>E5XLL1</accession>
<proteinExistence type="predicted"/>
<keyword evidence="1" id="KW-1133">Transmembrane helix</keyword>
<feature type="transmembrane region" description="Helical" evidence="1">
    <location>
        <begin position="61"/>
        <end position="83"/>
    </location>
</feature>
<comment type="caution">
    <text evidence="2">The sequence shown here is derived from an EMBL/GenBank/DDBJ whole genome shotgun (WGS) entry which is preliminary data.</text>
</comment>
<evidence type="ECO:0008006" key="4">
    <source>
        <dbReference type="Google" id="ProtNLM"/>
    </source>
</evidence>
<dbReference type="STRING" id="679197.HMPREF9336_00380"/>
<name>E5XLL1_SEGRC</name>